<evidence type="ECO:0000256" key="11">
    <source>
        <dbReference type="ARBA" id="ARBA00023102"/>
    </source>
</evidence>
<comment type="catalytic activity">
    <reaction evidence="1 12">
        <text>1-(5-phospho-beta-D-ribosyl)-5'-AMP + H2O = 1-(5-phospho-beta-D-ribosyl)-5-[(5-phospho-beta-D-ribosylamino)methylideneamino]imidazole-4-carboxamide</text>
        <dbReference type="Rhea" id="RHEA:20049"/>
        <dbReference type="ChEBI" id="CHEBI:15377"/>
        <dbReference type="ChEBI" id="CHEBI:58435"/>
        <dbReference type="ChEBI" id="CHEBI:59457"/>
        <dbReference type="EC" id="3.5.4.19"/>
    </reaction>
</comment>
<dbReference type="PANTHER" id="PTHR42945:SF1">
    <property type="entry name" value="HISTIDINE BIOSYNTHESIS BIFUNCTIONAL PROTEIN HIS7"/>
    <property type="match status" value="1"/>
</dbReference>
<comment type="similarity">
    <text evidence="5">In the C-terminal section; belongs to the PRA-PH family.</text>
</comment>
<dbReference type="Gene3D" id="3.10.20.810">
    <property type="entry name" value="Phosphoribosyl-AMP cyclohydrolase"/>
    <property type="match status" value="1"/>
</dbReference>
<evidence type="ECO:0000259" key="13">
    <source>
        <dbReference type="Pfam" id="PF01502"/>
    </source>
</evidence>
<dbReference type="FunFam" id="3.10.20.810:FF:000001">
    <property type="entry name" value="Histidine biosynthesis bifunctional protein HisIE"/>
    <property type="match status" value="1"/>
</dbReference>
<comment type="cofactor">
    <cofactor evidence="12">
        <name>Zn(2+)</name>
        <dbReference type="ChEBI" id="CHEBI:29105"/>
    </cofactor>
    <text evidence="12">Binds 1 zinc ion per subunit.</text>
</comment>
<evidence type="ECO:0000256" key="5">
    <source>
        <dbReference type="ARBA" id="ARBA00007731"/>
    </source>
</evidence>
<dbReference type="Proteomes" id="UP000020218">
    <property type="component" value="Unassembled WGS sequence"/>
</dbReference>
<evidence type="ECO:0000256" key="9">
    <source>
        <dbReference type="ARBA" id="ARBA00022801"/>
    </source>
</evidence>
<gene>
    <name evidence="12" type="primary">hisI</name>
    <name evidence="14" type="ORF">AW08_02706</name>
</gene>
<keyword evidence="15" id="KW-1185">Reference proteome</keyword>
<evidence type="ECO:0000256" key="3">
    <source>
        <dbReference type="ARBA" id="ARBA00005169"/>
    </source>
</evidence>
<evidence type="ECO:0000313" key="15">
    <source>
        <dbReference type="Proteomes" id="UP000020218"/>
    </source>
</evidence>
<evidence type="ECO:0000256" key="10">
    <source>
        <dbReference type="ARBA" id="ARBA00022833"/>
    </source>
</evidence>
<dbReference type="UniPathway" id="UPA00031">
    <property type="reaction ID" value="UER00008"/>
</dbReference>
<dbReference type="GO" id="GO:0005737">
    <property type="term" value="C:cytoplasm"/>
    <property type="evidence" value="ECO:0007669"/>
    <property type="project" value="UniProtKB-SubCell"/>
</dbReference>
<dbReference type="STRING" id="1454001.AW08_02706"/>
<keyword evidence="8 12" id="KW-0028">Amino-acid biosynthesis</keyword>
<comment type="similarity">
    <text evidence="6">In the N-terminal section; belongs to the PRA-CH family.</text>
</comment>
<comment type="caution">
    <text evidence="14">The sequence shown here is derived from an EMBL/GenBank/DDBJ whole genome shotgun (WGS) entry which is preliminary data.</text>
</comment>
<evidence type="ECO:0000313" key="14">
    <source>
        <dbReference type="EMBL" id="EXI66349.1"/>
    </source>
</evidence>
<sequence length="134" mass="14949">MSDLDPGKDWLEALQWDAQGLMPAIAQDAASGRVLMFAFMNRESLQATVDSGSAVYWSRSRRRLWRKGEESGHGQRVQSIRTDCDGDVLLLSIEQQGGIACHTGRESCFFYQLQGNAWVAVDPVIKAPRDIYGK</sequence>
<keyword evidence="11 12" id="KW-0368">Histidine biosynthesis</keyword>
<comment type="subcellular location">
    <subcellularLocation>
        <location evidence="12">Cytoplasm</location>
    </subcellularLocation>
</comment>
<dbReference type="EC" id="3.5.4.19" evidence="12"/>
<comment type="similarity">
    <text evidence="12">Belongs to the PRA-CH family.</text>
</comment>
<feature type="binding site" evidence="12">
    <location>
        <position position="84"/>
    </location>
    <ligand>
        <name>Zn(2+)</name>
        <dbReference type="ChEBI" id="CHEBI:29105"/>
        <note>ligand shared between dimeric partners</note>
    </ligand>
</feature>
<feature type="binding site" evidence="12">
    <location>
        <position position="108"/>
    </location>
    <ligand>
        <name>Zn(2+)</name>
        <dbReference type="ChEBI" id="CHEBI:29105"/>
        <note>ligand shared between dimeric partners</note>
    </ligand>
</feature>
<evidence type="ECO:0000256" key="4">
    <source>
        <dbReference type="ARBA" id="ARBA00005204"/>
    </source>
</evidence>
<feature type="domain" description="Phosphoribosyl-AMP cyclohydrolase" evidence="13">
    <location>
        <begin position="36"/>
        <end position="110"/>
    </location>
</feature>
<dbReference type="EMBL" id="JFAX01000016">
    <property type="protein sequence ID" value="EXI66349.1"/>
    <property type="molecule type" value="Genomic_DNA"/>
</dbReference>
<keyword evidence="7 12" id="KW-0963">Cytoplasm</keyword>
<feature type="binding site" evidence="12">
    <location>
        <position position="85"/>
    </location>
    <ligand>
        <name>Mg(2+)</name>
        <dbReference type="ChEBI" id="CHEBI:18420"/>
    </ligand>
</feature>
<keyword evidence="10 12" id="KW-0862">Zinc</keyword>
<dbReference type="GO" id="GO:0000105">
    <property type="term" value="P:L-histidine biosynthetic process"/>
    <property type="evidence" value="ECO:0007669"/>
    <property type="project" value="UniProtKB-UniRule"/>
</dbReference>
<dbReference type="HAMAP" id="MF_01021">
    <property type="entry name" value="HisI"/>
    <property type="match status" value="1"/>
</dbReference>
<evidence type="ECO:0000256" key="8">
    <source>
        <dbReference type="ARBA" id="ARBA00022605"/>
    </source>
</evidence>
<dbReference type="GO" id="GO:0000287">
    <property type="term" value="F:magnesium ion binding"/>
    <property type="evidence" value="ECO:0007669"/>
    <property type="project" value="UniProtKB-UniRule"/>
</dbReference>
<dbReference type="PATRIC" id="fig|1454001.3.peg.2756"/>
<comment type="catalytic activity">
    <reaction evidence="2">
        <text>1-(5-phospho-beta-D-ribosyl)-ATP + H2O = 1-(5-phospho-beta-D-ribosyl)-5'-AMP + diphosphate + H(+)</text>
        <dbReference type="Rhea" id="RHEA:22828"/>
        <dbReference type="ChEBI" id="CHEBI:15377"/>
        <dbReference type="ChEBI" id="CHEBI:15378"/>
        <dbReference type="ChEBI" id="CHEBI:33019"/>
        <dbReference type="ChEBI" id="CHEBI:59457"/>
        <dbReference type="ChEBI" id="CHEBI:73183"/>
        <dbReference type="EC" id="3.6.1.31"/>
    </reaction>
</comment>
<accession>A0A011PJA3</accession>
<dbReference type="InterPro" id="IPR038019">
    <property type="entry name" value="PRib_AMP_CycHydrolase_sf"/>
</dbReference>
<dbReference type="GO" id="GO:0004636">
    <property type="term" value="F:phosphoribosyl-ATP diphosphatase activity"/>
    <property type="evidence" value="ECO:0007669"/>
    <property type="project" value="UniProtKB-EC"/>
</dbReference>
<dbReference type="AlphaFoldDB" id="A0A011PJA3"/>
<comment type="subunit">
    <text evidence="12">Homodimer.</text>
</comment>
<comment type="cofactor">
    <cofactor evidence="12">
        <name>Mg(2+)</name>
        <dbReference type="ChEBI" id="CHEBI:18420"/>
    </cofactor>
    <text evidence="12">Binds 1 Mg(2+) ion per subunit.</text>
</comment>
<dbReference type="InterPro" id="IPR002496">
    <property type="entry name" value="PRib_AMP_CycHydrolase_dom"/>
</dbReference>
<dbReference type="InterPro" id="IPR026660">
    <property type="entry name" value="PRA-CH"/>
</dbReference>
<dbReference type="Pfam" id="PF01502">
    <property type="entry name" value="PRA-CH"/>
    <property type="match status" value="1"/>
</dbReference>
<feature type="binding site" evidence="12">
    <location>
        <position position="83"/>
    </location>
    <ligand>
        <name>Mg(2+)</name>
        <dbReference type="ChEBI" id="CHEBI:18420"/>
    </ligand>
</feature>
<evidence type="ECO:0000256" key="2">
    <source>
        <dbReference type="ARBA" id="ARBA00001460"/>
    </source>
</evidence>
<evidence type="ECO:0000256" key="7">
    <source>
        <dbReference type="ARBA" id="ARBA00022490"/>
    </source>
</evidence>
<keyword evidence="9 12" id="KW-0378">Hydrolase</keyword>
<proteinExistence type="inferred from homology"/>
<organism evidence="14 15">
    <name type="scientific">Candidatus Accumulibacter adjunctus</name>
    <dbReference type="NCBI Taxonomy" id="1454001"/>
    <lineage>
        <taxon>Bacteria</taxon>
        <taxon>Pseudomonadati</taxon>
        <taxon>Pseudomonadota</taxon>
        <taxon>Betaproteobacteria</taxon>
        <taxon>Candidatus Accumulibacter</taxon>
    </lineage>
</organism>
<evidence type="ECO:0000256" key="1">
    <source>
        <dbReference type="ARBA" id="ARBA00000024"/>
    </source>
</evidence>
<keyword evidence="12" id="KW-0460">Magnesium</keyword>
<keyword evidence="12" id="KW-0479">Metal-binding</keyword>
<comment type="pathway">
    <text evidence="4">Amino-acid biosynthesis; L-histidine biosynthesis; L-histidine from 5-phospho-alpha-D-ribose 1-diphosphate: step 2/9.</text>
</comment>
<protein>
    <recommendedName>
        <fullName evidence="12">Phosphoribosyl-AMP cyclohydrolase</fullName>
        <shortName evidence="12">PRA-CH</shortName>
        <ecNumber evidence="12">3.5.4.19</ecNumber>
    </recommendedName>
</protein>
<dbReference type="GO" id="GO:0004635">
    <property type="term" value="F:phosphoribosyl-AMP cyclohydrolase activity"/>
    <property type="evidence" value="ECO:0007669"/>
    <property type="project" value="UniProtKB-UniRule"/>
</dbReference>
<dbReference type="GO" id="GO:0008270">
    <property type="term" value="F:zinc ion binding"/>
    <property type="evidence" value="ECO:0007669"/>
    <property type="project" value="UniProtKB-UniRule"/>
</dbReference>
<comment type="pathway">
    <text evidence="3 12">Amino-acid biosynthesis; L-histidine biosynthesis; L-histidine from 5-phospho-alpha-D-ribose 1-diphosphate: step 3/9.</text>
</comment>
<dbReference type="NCBIfam" id="NF000768">
    <property type="entry name" value="PRK00051.1"/>
    <property type="match status" value="1"/>
</dbReference>
<name>A0A011PJA3_9PROT</name>
<evidence type="ECO:0000256" key="6">
    <source>
        <dbReference type="ARBA" id="ARBA00008299"/>
    </source>
</evidence>
<evidence type="ECO:0000256" key="12">
    <source>
        <dbReference type="HAMAP-Rule" id="MF_01021"/>
    </source>
</evidence>
<reference evidence="14" key="1">
    <citation type="submission" date="2014-02" db="EMBL/GenBank/DDBJ databases">
        <title>Expanding our view of genomic diversity in Candidatus Accumulibacter clades.</title>
        <authorList>
            <person name="Skennerton C.T."/>
            <person name="Barr J.J."/>
            <person name="Slater F.R."/>
            <person name="Bond P.L."/>
            <person name="Tyson G.W."/>
        </authorList>
    </citation>
    <scope>NUCLEOTIDE SEQUENCE [LARGE SCALE GENOMIC DNA]</scope>
</reference>
<dbReference type="PANTHER" id="PTHR42945">
    <property type="entry name" value="HISTIDINE BIOSYNTHESIS BIFUNCTIONAL PROTEIN"/>
    <property type="match status" value="1"/>
</dbReference>
<feature type="binding site" evidence="12">
    <location>
        <position position="101"/>
    </location>
    <ligand>
        <name>Zn(2+)</name>
        <dbReference type="ChEBI" id="CHEBI:29105"/>
        <note>ligand shared between dimeric partners</note>
    </ligand>
</feature>
<comment type="function">
    <text evidence="12">Catalyzes the hydrolysis of the adenine ring of phosphoribosyl-AMP.</text>
</comment>
<feature type="binding site" evidence="12">
    <location>
        <position position="87"/>
    </location>
    <ligand>
        <name>Mg(2+)</name>
        <dbReference type="ChEBI" id="CHEBI:18420"/>
    </ligand>
</feature>
<dbReference type="SUPFAM" id="SSF141734">
    <property type="entry name" value="HisI-like"/>
    <property type="match status" value="1"/>
</dbReference>